<name>A0A8H3GR18_9AGAM</name>
<accession>A0A8H3GR18</accession>
<feature type="compositionally biased region" description="Basic and acidic residues" evidence="1">
    <location>
        <begin position="156"/>
        <end position="171"/>
    </location>
</feature>
<feature type="region of interest" description="Disordered" evidence="1">
    <location>
        <begin position="405"/>
        <end position="518"/>
    </location>
</feature>
<dbReference type="AlphaFoldDB" id="A0A8H3GR18"/>
<comment type="caution">
    <text evidence="2">The sequence shown here is derived from an EMBL/GenBank/DDBJ whole genome shotgun (WGS) entry which is preliminary data.</text>
</comment>
<feature type="compositionally biased region" description="Basic and acidic residues" evidence="1">
    <location>
        <begin position="136"/>
        <end position="149"/>
    </location>
</feature>
<protein>
    <submittedName>
        <fullName evidence="2">Uncharacterized protein</fullName>
    </submittedName>
</protein>
<evidence type="ECO:0000313" key="3">
    <source>
        <dbReference type="Proteomes" id="UP000663846"/>
    </source>
</evidence>
<evidence type="ECO:0000256" key="1">
    <source>
        <dbReference type="SAM" id="MobiDB-lite"/>
    </source>
</evidence>
<reference evidence="2" key="1">
    <citation type="submission" date="2021-01" db="EMBL/GenBank/DDBJ databases">
        <authorList>
            <person name="Kaushik A."/>
        </authorList>
    </citation>
    <scope>NUCLEOTIDE SEQUENCE</scope>
    <source>
        <strain evidence="2">AG1-1C</strain>
    </source>
</reference>
<evidence type="ECO:0000313" key="2">
    <source>
        <dbReference type="EMBL" id="CAE6461093.1"/>
    </source>
</evidence>
<dbReference type="EMBL" id="CAJMWS010000735">
    <property type="protein sequence ID" value="CAE6461093.1"/>
    <property type="molecule type" value="Genomic_DNA"/>
</dbReference>
<gene>
    <name evidence="2" type="ORF">RDB_LOCUS159711</name>
</gene>
<proteinExistence type="predicted"/>
<sequence length="518" mass="57856">MTLWTFDMRSSDSDIEDETDFNFSVSDTLLQPDDVQSTPQKQTEKALEELFGTTDDELDVEYKPNPWSIAKINANARKSAPPTKQQTKVPRKLAYKPTWKPSGLERFWNERRNSPGGSGTQIESSISQPPRARNKTLRDSISEALRRAESVSVNSTEKELEYGESDSVERDHTNCFSSSTADGLVSITLHRSPSDSNTPQCDLHPNPVSQAHGVHGLNAYIPNKHTTMPMVDQIQHTENNGKCPDTPTGLSSEDTYLYEKYMAPNVDSESQLSPNGLRVPAHQVYYEVPGAGLPRTPLWPQLSSYCDILPMGCAPNLLWTGSPELGREWMSQNRVHLAPPYSSSPAKTESEPSPTMQLIASFAAPNPNVLPVVQHSEYSDSDIYREESPILTMPPRSLAVEDLIPNNQLDPGQSYLPHTPKRPSRPTQSKRLAPLPNKPFDRFDSDDKPFWSSLPTPPNLKLRHPSNGIKTSRFQLPASFLGSSPLSGRTLYKPPPRKRTRSGGEEEQVTKWRVTRFG</sequence>
<feature type="compositionally biased region" description="Basic and acidic residues" evidence="1">
    <location>
        <begin position="439"/>
        <end position="449"/>
    </location>
</feature>
<organism evidence="2 3">
    <name type="scientific">Rhizoctonia solani</name>
    <dbReference type="NCBI Taxonomy" id="456999"/>
    <lineage>
        <taxon>Eukaryota</taxon>
        <taxon>Fungi</taxon>
        <taxon>Dikarya</taxon>
        <taxon>Basidiomycota</taxon>
        <taxon>Agaricomycotina</taxon>
        <taxon>Agaricomycetes</taxon>
        <taxon>Cantharellales</taxon>
        <taxon>Ceratobasidiaceae</taxon>
        <taxon>Rhizoctonia</taxon>
    </lineage>
</organism>
<feature type="region of interest" description="Disordered" evidence="1">
    <location>
        <begin position="75"/>
        <end position="171"/>
    </location>
</feature>
<dbReference type="Proteomes" id="UP000663846">
    <property type="component" value="Unassembled WGS sequence"/>
</dbReference>